<sequence>MSNNTKNSKFFPWGMPQGKKGELTLHTFSDTTEKRDYPYNKKAMSQRK</sequence>
<evidence type="ECO:0000313" key="2">
    <source>
        <dbReference type="EMBL" id="SJZ82519.1"/>
    </source>
</evidence>
<dbReference type="AlphaFoldDB" id="A0A1T4NTB1"/>
<feature type="region of interest" description="Disordered" evidence="1">
    <location>
        <begin position="25"/>
        <end position="48"/>
    </location>
</feature>
<dbReference type="Proteomes" id="UP000189956">
    <property type="component" value="Unassembled WGS sequence"/>
</dbReference>
<reference evidence="2 3" key="1">
    <citation type="submission" date="2017-02" db="EMBL/GenBank/DDBJ databases">
        <authorList>
            <person name="Peterson S.W."/>
        </authorList>
    </citation>
    <scope>NUCLEOTIDE SEQUENCE [LARGE SCALE GENOMIC DNA]</scope>
    <source>
        <strain evidence="2 3">ATCC 700135</strain>
    </source>
</reference>
<evidence type="ECO:0000256" key="1">
    <source>
        <dbReference type="SAM" id="MobiDB-lite"/>
    </source>
</evidence>
<dbReference type="EMBL" id="FUWL01000026">
    <property type="protein sequence ID" value="SJZ82519.1"/>
    <property type="molecule type" value="Genomic_DNA"/>
</dbReference>
<evidence type="ECO:0000313" key="3">
    <source>
        <dbReference type="Proteomes" id="UP000189956"/>
    </source>
</evidence>
<name>A0A1T4NTB1_PORCN</name>
<gene>
    <name evidence="2" type="ORF">SAMN02745205_02003</name>
</gene>
<organism evidence="2 3">
    <name type="scientific">Porphyromonas cangingivalis</name>
    <dbReference type="NCBI Taxonomy" id="36874"/>
    <lineage>
        <taxon>Bacteria</taxon>
        <taxon>Pseudomonadati</taxon>
        <taxon>Bacteroidota</taxon>
        <taxon>Bacteroidia</taxon>
        <taxon>Bacteroidales</taxon>
        <taxon>Porphyromonadaceae</taxon>
        <taxon>Porphyromonas</taxon>
    </lineage>
</organism>
<accession>A0A1T4NTB1</accession>
<proteinExistence type="predicted"/>
<protein>
    <submittedName>
        <fullName evidence="2">Uncharacterized protein</fullName>
    </submittedName>
</protein>